<dbReference type="RefSeq" id="WP_226615299.1">
    <property type="nucleotide sequence ID" value="NZ_JAJAQI010000192.1"/>
</dbReference>
<dbReference type="Proteomes" id="UP001139311">
    <property type="component" value="Unassembled WGS sequence"/>
</dbReference>
<proteinExistence type="predicted"/>
<evidence type="ECO:0000259" key="2">
    <source>
        <dbReference type="Pfam" id="PF13546"/>
    </source>
</evidence>
<dbReference type="InterPro" id="IPR039365">
    <property type="entry name" value="IS701-like"/>
</dbReference>
<comment type="caution">
    <text evidence="3">The sequence shown here is derived from an EMBL/GenBank/DDBJ whole genome shotgun (WGS) entry which is preliminary data.</text>
</comment>
<gene>
    <name evidence="3" type="ORF">LHA35_28510</name>
</gene>
<dbReference type="InterPro" id="IPR038721">
    <property type="entry name" value="IS701-like_DDE_dom"/>
</dbReference>
<feature type="domain" description="Transposase IS701-like DDE" evidence="2">
    <location>
        <begin position="39"/>
        <end position="160"/>
    </location>
</feature>
<dbReference type="PANTHER" id="PTHR33627:SF1">
    <property type="entry name" value="TRANSPOSASE"/>
    <property type="match status" value="1"/>
</dbReference>
<name>A0A9X1LBB0_9PROT</name>
<accession>A0A9X1LBB0</accession>
<keyword evidence="4" id="KW-1185">Reference proteome</keyword>
<dbReference type="EMBL" id="JAJAQI010000192">
    <property type="protein sequence ID" value="MCB4825639.1"/>
    <property type="molecule type" value="Genomic_DNA"/>
</dbReference>
<dbReference type="Pfam" id="PF13546">
    <property type="entry name" value="DDE_5"/>
    <property type="match status" value="1"/>
</dbReference>
<feature type="non-terminal residue" evidence="3">
    <location>
        <position position="1"/>
    </location>
</feature>
<protein>
    <submittedName>
        <fullName evidence="3">Transposase</fullName>
    </submittedName>
</protein>
<sequence>SRITRKPLAYLSRRDNHPAAATTDSHPDCRAARIQIVAPQPEEVGFETKTAIALGQLRQAREQGVPVGIVLGDAGYGDECDFRVGVAELDLRYVLGIRPGTSVWPPGQAPLPPAPWSGRGRPPTRLRRSPEHQPVSVKDLALSLPSKAWRTVTWREGSQAELTSRFAARRVRPAHRDTLRS</sequence>
<feature type="non-terminal residue" evidence="3">
    <location>
        <position position="181"/>
    </location>
</feature>
<evidence type="ECO:0000313" key="3">
    <source>
        <dbReference type="EMBL" id="MCB4825639.1"/>
    </source>
</evidence>
<evidence type="ECO:0000313" key="4">
    <source>
        <dbReference type="Proteomes" id="UP001139311"/>
    </source>
</evidence>
<organism evidence="3 4">
    <name type="scientific">Roseicella aerolata</name>
    <dbReference type="NCBI Taxonomy" id="2883479"/>
    <lineage>
        <taxon>Bacteria</taxon>
        <taxon>Pseudomonadati</taxon>
        <taxon>Pseudomonadota</taxon>
        <taxon>Alphaproteobacteria</taxon>
        <taxon>Acetobacterales</taxon>
        <taxon>Roseomonadaceae</taxon>
        <taxon>Roseicella</taxon>
    </lineage>
</organism>
<dbReference type="AlphaFoldDB" id="A0A9X1LBB0"/>
<evidence type="ECO:0000256" key="1">
    <source>
        <dbReference type="SAM" id="MobiDB-lite"/>
    </source>
</evidence>
<reference evidence="3" key="1">
    <citation type="submission" date="2021-10" db="EMBL/GenBank/DDBJ databases">
        <title>Roseicella aerolatum sp. nov., isolated from aerosols of e-waste dismantling site.</title>
        <authorList>
            <person name="Qin T."/>
        </authorList>
    </citation>
    <scope>NUCLEOTIDE SEQUENCE</scope>
    <source>
        <strain evidence="3">GB24</strain>
    </source>
</reference>
<dbReference type="PANTHER" id="PTHR33627">
    <property type="entry name" value="TRANSPOSASE"/>
    <property type="match status" value="1"/>
</dbReference>
<feature type="region of interest" description="Disordered" evidence="1">
    <location>
        <begin position="105"/>
        <end position="137"/>
    </location>
</feature>